<dbReference type="EMBL" id="JAUSVX010000020">
    <property type="protein sequence ID" value="MDQ0474053.1"/>
    <property type="molecule type" value="Genomic_DNA"/>
</dbReference>
<dbReference type="InterPro" id="IPR000073">
    <property type="entry name" value="AB_hydrolase_1"/>
</dbReference>
<dbReference type="InterPro" id="IPR050266">
    <property type="entry name" value="AB_hydrolase_sf"/>
</dbReference>
<dbReference type="Gene3D" id="3.40.50.1820">
    <property type="entry name" value="alpha/beta hydrolase"/>
    <property type="match status" value="1"/>
</dbReference>
<name>A0ABU0JIF3_9HYPH</name>
<organism evidence="2 3">
    <name type="scientific">Labrys wisconsinensis</name>
    <dbReference type="NCBI Taxonomy" id="425677"/>
    <lineage>
        <taxon>Bacteria</taxon>
        <taxon>Pseudomonadati</taxon>
        <taxon>Pseudomonadota</taxon>
        <taxon>Alphaproteobacteria</taxon>
        <taxon>Hyphomicrobiales</taxon>
        <taxon>Xanthobacteraceae</taxon>
        <taxon>Labrys</taxon>
    </lineage>
</organism>
<proteinExistence type="predicted"/>
<comment type="caution">
    <text evidence="2">The sequence shown here is derived from an EMBL/GenBank/DDBJ whole genome shotgun (WGS) entry which is preliminary data.</text>
</comment>
<protein>
    <submittedName>
        <fullName evidence="2">Pimeloyl-ACP methyl ester carboxylesterase</fullName>
    </submittedName>
</protein>
<evidence type="ECO:0000313" key="2">
    <source>
        <dbReference type="EMBL" id="MDQ0474053.1"/>
    </source>
</evidence>
<evidence type="ECO:0000313" key="3">
    <source>
        <dbReference type="Proteomes" id="UP001242480"/>
    </source>
</evidence>
<evidence type="ECO:0000259" key="1">
    <source>
        <dbReference type="Pfam" id="PF12697"/>
    </source>
</evidence>
<keyword evidence="3" id="KW-1185">Reference proteome</keyword>
<dbReference type="RefSeq" id="WP_307283042.1">
    <property type="nucleotide sequence ID" value="NZ_JAUSVX010000020.1"/>
</dbReference>
<dbReference type="Proteomes" id="UP001242480">
    <property type="component" value="Unassembled WGS sequence"/>
</dbReference>
<dbReference type="InterPro" id="IPR029058">
    <property type="entry name" value="AB_hydrolase_fold"/>
</dbReference>
<reference evidence="2 3" key="1">
    <citation type="submission" date="2023-07" db="EMBL/GenBank/DDBJ databases">
        <title>Genomic Encyclopedia of Type Strains, Phase IV (KMG-IV): sequencing the most valuable type-strain genomes for metagenomic binning, comparative biology and taxonomic classification.</title>
        <authorList>
            <person name="Goeker M."/>
        </authorList>
    </citation>
    <scope>NUCLEOTIDE SEQUENCE [LARGE SCALE GENOMIC DNA]</scope>
    <source>
        <strain evidence="2 3">DSM 19619</strain>
    </source>
</reference>
<dbReference type="PANTHER" id="PTHR43798">
    <property type="entry name" value="MONOACYLGLYCEROL LIPASE"/>
    <property type="match status" value="1"/>
</dbReference>
<accession>A0ABU0JIF3</accession>
<gene>
    <name evidence="2" type="ORF">QO011_007092</name>
</gene>
<dbReference type="Pfam" id="PF12697">
    <property type="entry name" value="Abhydrolase_6"/>
    <property type="match status" value="1"/>
</dbReference>
<dbReference type="SUPFAM" id="SSF53474">
    <property type="entry name" value="alpha/beta-Hydrolases"/>
    <property type="match status" value="1"/>
</dbReference>
<feature type="domain" description="AB hydrolase-1" evidence="1">
    <location>
        <begin position="17"/>
        <end position="240"/>
    </location>
</feature>
<sequence>MSIAPARIVGAGPRRLLAIHGWMGDHRLFEPFLAALDPTRFTCALLDCRGYGRRRGEAGEWTVAAIAHDALALADGLGWDRFHGLGHSMGGMAVQRLMVDSPDRLQSAVLVAAVPASGARLGPERRALLLEAIETPAARRRLIDINTGGGCDDAFLDRLVRLSLSASRPDALKAYMDSWTGTDFAEEARGSRVPVLAVVGARDPGAASAQALPPLYPALTLRVMAGSGHYPMQEEPAVLATLVAGHILACDGFPAA</sequence>